<gene>
    <name evidence="1" type="ORF">B0O44_103241</name>
</gene>
<dbReference type="RefSeq" id="WP_110829584.1">
    <property type="nucleotide sequence ID" value="NZ_QKLU01000003.1"/>
</dbReference>
<dbReference type="AlphaFoldDB" id="A0A318UL95"/>
<protein>
    <recommendedName>
        <fullName evidence="3">TolB-like protein</fullName>
    </recommendedName>
</protein>
<sequence>MIKLEIVKQYETDHVEYLKSSTTFNESTAVLLTINKEDKFDLTFVSEDEMYFITLEDLGSFFDLSDKPVLFSMNNYVGVIKNSTEIYLYAIGVRKPEIVTINNPILPAAIRLSYESPVSDSDALAVCFEKDYYSGQGRYLAFLNLDTDKKLANWESWMNLDTKTFTYHRDQKYPPKIDSAMLKKDDLYIFTSGGMTTSVHKWGMDYFALVKSTNKGVVTETLLDSGDLTRDQKKRGVNGIFSSSEKYVLLTPVFQNDEWEGKQKIFSLETEELLTIEFPRSLGKYPQVIDHYGNYFWVYLRDKKHFAICREIH</sequence>
<evidence type="ECO:0000313" key="2">
    <source>
        <dbReference type="Proteomes" id="UP000248198"/>
    </source>
</evidence>
<proteinExistence type="predicted"/>
<organism evidence="1 2">
    <name type="scientific">Pedobacter nutrimenti</name>
    <dbReference type="NCBI Taxonomy" id="1241337"/>
    <lineage>
        <taxon>Bacteria</taxon>
        <taxon>Pseudomonadati</taxon>
        <taxon>Bacteroidota</taxon>
        <taxon>Sphingobacteriia</taxon>
        <taxon>Sphingobacteriales</taxon>
        <taxon>Sphingobacteriaceae</taxon>
        <taxon>Pedobacter</taxon>
    </lineage>
</organism>
<keyword evidence="2" id="KW-1185">Reference proteome</keyword>
<accession>A0A318UL95</accession>
<reference evidence="1 2" key="1">
    <citation type="submission" date="2018-06" db="EMBL/GenBank/DDBJ databases">
        <title>Genomic Encyclopedia of Archaeal and Bacterial Type Strains, Phase II (KMG-II): from individual species to whole genera.</title>
        <authorList>
            <person name="Goeker M."/>
        </authorList>
    </citation>
    <scope>NUCLEOTIDE SEQUENCE [LARGE SCALE GENOMIC DNA]</scope>
    <source>
        <strain evidence="1 2">DSM 27372</strain>
    </source>
</reference>
<dbReference type="OrthoDB" id="357461at2"/>
<evidence type="ECO:0008006" key="3">
    <source>
        <dbReference type="Google" id="ProtNLM"/>
    </source>
</evidence>
<dbReference type="EMBL" id="QKLU01000003">
    <property type="protein sequence ID" value="PYF74795.1"/>
    <property type="molecule type" value="Genomic_DNA"/>
</dbReference>
<name>A0A318UL95_9SPHI</name>
<dbReference type="Proteomes" id="UP000248198">
    <property type="component" value="Unassembled WGS sequence"/>
</dbReference>
<evidence type="ECO:0000313" key="1">
    <source>
        <dbReference type="EMBL" id="PYF74795.1"/>
    </source>
</evidence>
<comment type="caution">
    <text evidence="1">The sequence shown here is derived from an EMBL/GenBank/DDBJ whole genome shotgun (WGS) entry which is preliminary data.</text>
</comment>